<dbReference type="PRINTS" id="PR00756">
    <property type="entry name" value="ALADIPTASE"/>
</dbReference>
<feature type="domain" description="Peptidase M1 membrane alanine aminopeptidase" evidence="12">
    <location>
        <begin position="271"/>
        <end position="422"/>
    </location>
</feature>
<gene>
    <name evidence="13" type="ORF">GCM10023183_07460</name>
</gene>
<dbReference type="InterPro" id="IPR042097">
    <property type="entry name" value="Aminopeptidase_N-like_N_sf"/>
</dbReference>
<dbReference type="Pfam" id="PF01433">
    <property type="entry name" value="Peptidase_M1"/>
    <property type="match status" value="1"/>
</dbReference>
<dbReference type="EC" id="3.4.11.2" evidence="4"/>
<evidence type="ECO:0000256" key="8">
    <source>
        <dbReference type="ARBA" id="ARBA00022723"/>
    </source>
</evidence>
<dbReference type="InterPro" id="IPR001930">
    <property type="entry name" value="Peptidase_M1"/>
</dbReference>
<evidence type="ECO:0000313" key="14">
    <source>
        <dbReference type="Proteomes" id="UP001501844"/>
    </source>
</evidence>
<dbReference type="NCBIfam" id="TIGR04183">
    <property type="entry name" value="Por_Secre_tail"/>
    <property type="match status" value="1"/>
</dbReference>
<dbReference type="InterPro" id="IPR027268">
    <property type="entry name" value="Peptidase_M4/M1_CTD_sf"/>
</dbReference>
<keyword evidence="8" id="KW-0479">Metal-binding</keyword>
<protein>
    <recommendedName>
        <fullName evidence="5">Aminopeptidase N</fullName>
        <ecNumber evidence="4">3.4.11.2</ecNumber>
    </recommendedName>
</protein>
<keyword evidence="11" id="KW-0482">Metalloprotease</keyword>
<dbReference type="GO" id="GO:0004177">
    <property type="term" value="F:aminopeptidase activity"/>
    <property type="evidence" value="ECO:0007669"/>
    <property type="project" value="UniProtKB-KW"/>
</dbReference>
<keyword evidence="14" id="KW-1185">Reference proteome</keyword>
<dbReference type="SUPFAM" id="SSF63737">
    <property type="entry name" value="Leukotriene A4 hydrolase N-terminal domain"/>
    <property type="match status" value="1"/>
</dbReference>
<dbReference type="InterPro" id="IPR050344">
    <property type="entry name" value="Peptidase_M1_aminopeptidases"/>
</dbReference>
<evidence type="ECO:0000256" key="3">
    <source>
        <dbReference type="ARBA" id="ARBA00010136"/>
    </source>
</evidence>
<dbReference type="EMBL" id="BAABGX010000001">
    <property type="protein sequence ID" value="GAA4298842.1"/>
    <property type="molecule type" value="Genomic_DNA"/>
</dbReference>
<dbReference type="SUPFAM" id="SSF55486">
    <property type="entry name" value="Metalloproteases ('zincins'), catalytic domain"/>
    <property type="match status" value="1"/>
</dbReference>
<keyword evidence="9" id="KW-0378">Hydrolase</keyword>
<accession>A0ABP8FA91</accession>
<proteinExistence type="inferred from homology"/>
<evidence type="ECO:0000256" key="9">
    <source>
        <dbReference type="ARBA" id="ARBA00022801"/>
    </source>
</evidence>
<evidence type="ECO:0000256" key="1">
    <source>
        <dbReference type="ARBA" id="ARBA00000098"/>
    </source>
</evidence>
<reference evidence="14" key="1">
    <citation type="journal article" date="2019" name="Int. J. Syst. Evol. Microbiol.">
        <title>The Global Catalogue of Microorganisms (GCM) 10K type strain sequencing project: providing services to taxonomists for standard genome sequencing and annotation.</title>
        <authorList>
            <consortium name="The Broad Institute Genomics Platform"/>
            <consortium name="The Broad Institute Genome Sequencing Center for Infectious Disease"/>
            <person name="Wu L."/>
            <person name="Ma J."/>
        </authorList>
    </citation>
    <scope>NUCLEOTIDE SEQUENCE [LARGE SCALE GENOMIC DNA]</scope>
    <source>
        <strain evidence="14">JCM 17917</strain>
    </source>
</reference>
<sequence length="597" mass="67042">MQQYDVNWNKLDLAVERASLQVGGQVTVKAKALSPLSRFAFELHPNLVISSLTVNGVETTVQRVGGEAIAEMTDALPKDAKFTVIITYAGTAPSGASAAIGNGFNTGVAQPWGSQVTWSLSEPFAAYEWFPVKQLLSDKADSVDVWITTDVTNKVGSNGLLQRVTPMPNQKHRYEWKSRYPIAYYLISVAVSDYQEYSFLVNLTGISQPVLVQNFVYNHPNLLNTFKFQIDQTGPLLQTFSELYGTYPFYQEKYGHSMAPIGGGMEHQTMTTQSSFNFTLTAHELAHQWWGDEVTCEDWSHIWLNEGFASYSEYIALQKLIPSDAKNWLNTAHQSALSVPQGAVFVKDSTNVSRIFSSALSYRKGAFVLHMLRRAVKQDAVFFQILKEYRQTYKYQVADTRDFQRVVEKVTGLSFQTFFDQWVYGEGYPQFDISWAQQGKDVVLSNKQTGSSTATPFFKTSVEYLVKTDQVDTLVTFEQTAPVATYQLKVRGNIQAIVVDPDQWLLDKVTSSKQDPELLKQLSTTLVVHPNPTADKLYITGDATIFEEAAVVDMLGRTLMLVKFNQGFVEVGGLRAGSYLLRLKQGNTYSYVRFVKL</sequence>
<dbReference type="CDD" id="cd09603">
    <property type="entry name" value="M1_APN_like"/>
    <property type="match status" value="1"/>
</dbReference>
<keyword evidence="6 13" id="KW-0031">Aminopeptidase</keyword>
<evidence type="ECO:0000313" key="13">
    <source>
        <dbReference type="EMBL" id="GAA4298842.1"/>
    </source>
</evidence>
<comment type="caution">
    <text evidence="13">The sequence shown here is derived from an EMBL/GenBank/DDBJ whole genome shotgun (WGS) entry which is preliminary data.</text>
</comment>
<name>A0ABP8FA91_9BACT</name>
<dbReference type="InterPro" id="IPR014782">
    <property type="entry name" value="Peptidase_M1_dom"/>
</dbReference>
<evidence type="ECO:0000256" key="5">
    <source>
        <dbReference type="ARBA" id="ARBA00015611"/>
    </source>
</evidence>
<evidence type="ECO:0000256" key="7">
    <source>
        <dbReference type="ARBA" id="ARBA00022670"/>
    </source>
</evidence>
<comment type="cofactor">
    <cofactor evidence="2">
        <name>Zn(2+)</name>
        <dbReference type="ChEBI" id="CHEBI:29105"/>
    </cofactor>
</comment>
<evidence type="ECO:0000256" key="4">
    <source>
        <dbReference type="ARBA" id="ARBA00012564"/>
    </source>
</evidence>
<evidence type="ECO:0000256" key="6">
    <source>
        <dbReference type="ARBA" id="ARBA00022438"/>
    </source>
</evidence>
<dbReference type="PANTHER" id="PTHR11533">
    <property type="entry name" value="PROTEASE M1 ZINC METALLOPROTEASE"/>
    <property type="match status" value="1"/>
</dbReference>
<dbReference type="Gene3D" id="2.60.40.1730">
    <property type="entry name" value="tricorn interacting facor f3 domain"/>
    <property type="match status" value="1"/>
</dbReference>
<dbReference type="Gene3D" id="1.10.390.10">
    <property type="entry name" value="Neutral Protease Domain 2"/>
    <property type="match status" value="1"/>
</dbReference>
<organism evidence="13 14">
    <name type="scientific">Nibribacter koreensis</name>
    <dbReference type="NCBI Taxonomy" id="1084519"/>
    <lineage>
        <taxon>Bacteria</taxon>
        <taxon>Pseudomonadati</taxon>
        <taxon>Bacteroidota</taxon>
        <taxon>Cytophagia</taxon>
        <taxon>Cytophagales</taxon>
        <taxon>Hymenobacteraceae</taxon>
        <taxon>Nibribacter</taxon>
    </lineage>
</organism>
<comment type="similarity">
    <text evidence="3">Belongs to the peptidase M1 family.</text>
</comment>
<evidence type="ECO:0000256" key="2">
    <source>
        <dbReference type="ARBA" id="ARBA00001947"/>
    </source>
</evidence>
<dbReference type="InterPro" id="IPR026444">
    <property type="entry name" value="Secre_tail"/>
</dbReference>
<dbReference type="PANTHER" id="PTHR11533:SF174">
    <property type="entry name" value="PUROMYCIN-SENSITIVE AMINOPEPTIDASE-RELATED"/>
    <property type="match status" value="1"/>
</dbReference>
<keyword evidence="7" id="KW-0645">Protease</keyword>
<evidence type="ECO:0000256" key="10">
    <source>
        <dbReference type="ARBA" id="ARBA00022833"/>
    </source>
</evidence>
<evidence type="ECO:0000259" key="12">
    <source>
        <dbReference type="Pfam" id="PF01433"/>
    </source>
</evidence>
<keyword evidence="10" id="KW-0862">Zinc</keyword>
<dbReference type="Proteomes" id="UP001501844">
    <property type="component" value="Unassembled WGS sequence"/>
</dbReference>
<evidence type="ECO:0000256" key="11">
    <source>
        <dbReference type="ARBA" id="ARBA00023049"/>
    </source>
</evidence>
<comment type="catalytic activity">
    <reaction evidence="1">
        <text>Release of an N-terminal amino acid, Xaa-|-Yaa- from a peptide, amide or arylamide. Xaa is preferably Ala, but may be most amino acids including Pro (slow action). When a terminal hydrophobic residue is followed by a prolyl residue, the two may be released as an intact Xaa-Pro dipeptide.</text>
        <dbReference type="EC" id="3.4.11.2"/>
    </reaction>
</comment>